<dbReference type="GO" id="GO:0005739">
    <property type="term" value="C:mitochondrion"/>
    <property type="evidence" value="ECO:0007669"/>
    <property type="project" value="UniProtKB-SubCell"/>
</dbReference>
<proteinExistence type="predicted"/>
<keyword evidence="3 5" id="KW-1133">Transmembrane helix</keyword>
<dbReference type="KEGG" id="act:ACLA_006780"/>
<dbReference type="HOGENOM" id="CLU_079101_0_1_1"/>
<feature type="transmembrane region" description="Helical" evidence="5">
    <location>
        <begin position="16"/>
        <end position="38"/>
    </location>
</feature>
<dbReference type="PROSITE" id="PS51503">
    <property type="entry name" value="HIG1"/>
    <property type="match status" value="1"/>
</dbReference>
<dbReference type="eggNOG" id="ENOG502QT50">
    <property type="taxonomic scope" value="Eukaryota"/>
</dbReference>
<keyword evidence="4 5" id="KW-0472">Membrane</keyword>
<dbReference type="EMBL" id="DS027051">
    <property type="protein sequence ID" value="EAW11920.1"/>
    <property type="molecule type" value="Genomic_DNA"/>
</dbReference>
<keyword evidence="2 5" id="KW-0812">Transmembrane</keyword>
<keyword evidence="8" id="KW-1185">Reference proteome</keyword>
<evidence type="ECO:0000256" key="1">
    <source>
        <dbReference type="ARBA" id="ARBA00004173"/>
    </source>
</evidence>
<dbReference type="Pfam" id="PF04588">
    <property type="entry name" value="HIG_1_N"/>
    <property type="match status" value="1"/>
</dbReference>
<accession>A1CDJ3</accession>
<evidence type="ECO:0000313" key="8">
    <source>
        <dbReference type="Proteomes" id="UP000006701"/>
    </source>
</evidence>
<reference evidence="7 8" key="1">
    <citation type="journal article" date="2008" name="PLoS Genet.">
        <title>Genomic islands in the pathogenic filamentous fungus Aspergillus fumigatus.</title>
        <authorList>
            <person name="Fedorova N.D."/>
            <person name="Khaldi N."/>
            <person name="Joardar V.S."/>
            <person name="Maiti R."/>
            <person name="Amedeo P."/>
            <person name="Anderson M.J."/>
            <person name="Crabtree J."/>
            <person name="Silva J.C."/>
            <person name="Badger J.H."/>
            <person name="Albarraq A."/>
            <person name="Angiuoli S."/>
            <person name="Bussey H."/>
            <person name="Bowyer P."/>
            <person name="Cotty P.J."/>
            <person name="Dyer P.S."/>
            <person name="Egan A."/>
            <person name="Galens K."/>
            <person name="Fraser-Liggett C.M."/>
            <person name="Haas B.J."/>
            <person name="Inman J.M."/>
            <person name="Kent R."/>
            <person name="Lemieux S."/>
            <person name="Malavazi I."/>
            <person name="Orvis J."/>
            <person name="Roemer T."/>
            <person name="Ronning C.M."/>
            <person name="Sundaram J.P."/>
            <person name="Sutton G."/>
            <person name="Turner G."/>
            <person name="Venter J.C."/>
            <person name="White O.R."/>
            <person name="Whitty B.R."/>
            <person name="Youngman P."/>
            <person name="Wolfe K.H."/>
            <person name="Goldman G.H."/>
            <person name="Wortman J.R."/>
            <person name="Jiang B."/>
            <person name="Denning D.W."/>
            <person name="Nierman W.C."/>
        </authorList>
    </citation>
    <scope>NUCLEOTIDE SEQUENCE [LARGE SCALE GENOMIC DNA]</scope>
    <source>
        <strain evidence="8">ATCC 1007 / CBS 513.65 / DSM 816 / NCTC 3887 / NRRL 1</strain>
    </source>
</reference>
<feature type="domain" description="HIG1" evidence="6">
    <location>
        <begin position="88"/>
        <end position="179"/>
    </location>
</feature>
<name>A1CDJ3_ASPCL</name>
<organism evidence="7 8">
    <name type="scientific">Aspergillus clavatus (strain ATCC 1007 / CBS 513.65 / DSM 816 / NCTC 3887 / NRRL 1 / QM 1276 / 107)</name>
    <dbReference type="NCBI Taxonomy" id="344612"/>
    <lineage>
        <taxon>Eukaryota</taxon>
        <taxon>Fungi</taxon>
        <taxon>Dikarya</taxon>
        <taxon>Ascomycota</taxon>
        <taxon>Pezizomycotina</taxon>
        <taxon>Eurotiomycetes</taxon>
        <taxon>Eurotiomycetidae</taxon>
        <taxon>Eurotiales</taxon>
        <taxon>Aspergillaceae</taxon>
        <taxon>Aspergillus</taxon>
        <taxon>Aspergillus subgen. Fumigati</taxon>
    </lineage>
</organism>
<dbReference type="VEuPathDB" id="FungiDB:ACLA_006780"/>
<dbReference type="OrthoDB" id="1915122at2759"/>
<dbReference type="Proteomes" id="UP000006701">
    <property type="component" value="Unassembled WGS sequence"/>
</dbReference>
<dbReference type="AlphaFoldDB" id="A1CDJ3"/>
<evidence type="ECO:0000256" key="5">
    <source>
        <dbReference type="SAM" id="Phobius"/>
    </source>
</evidence>
<gene>
    <name evidence="7" type="ORF">ACLA_006780</name>
</gene>
<evidence type="ECO:0000259" key="6">
    <source>
        <dbReference type="PROSITE" id="PS51503"/>
    </source>
</evidence>
<evidence type="ECO:0000256" key="2">
    <source>
        <dbReference type="ARBA" id="ARBA00022692"/>
    </source>
</evidence>
<evidence type="ECO:0000313" key="7">
    <source>
        <dbReference type="EMBL" id="EAW11920.1"/>
    </source>
</evidence>
<sequence>MKTLTQEEAKTYSTDVWSWGAKAGLAGLGGGLLLVGALNRFHPRFRTYDLSIKASLPLYPAFLGAMAGASYGEHLFQRQEHPCIGYLDAKQRTLEAIRRDEAPIQRMKEWAYDHRYKLCAATWMTTMLVAMRMMRREVGISEGQKLLQGRLVAQGSTISILLFTTAMEMRDAKKGRGIYEEVEVVEWDDPRHKRLHDVPNEMKADRM</sequence>
<comment type="subcellular location">
    <subcellularLocation>
        <location evidence="1">Mitochondrion</location>
    </subcellularLocation>
</comment>
<dbReference type="GeneID" id="4705596"/>
<evidence type="ECO:0000256" key="3">
    <source>
        <dbReference type="ARBA" id="ARBA00022989"/>
    </source>
</evidence>
<protein>
    <recommendedName>
        <fullName evidence="6">HIG1 domain-containing protein</fullName>
    </recommendedName>
</protein>
<dbReference type="RefSeq" id="XP_001273346.1">
    <property type="nucleotide sequence ID" value="XM_001273345.1"/>
</dbReference>
<dbReference type="OMA" id="NEGSHAY"/>
<evidence type="ECO:0000256" key="4">
    <source>
        <dbReference type="ARBA" id="ARBA00023136"/>
    </source>
</evidence>
<dbReference type="InterPro" id="IPR007667">
    <property type="entry name" value="Hypoxia_induced_domain"/>
</dbReference>
<dbReference type="STRING" id="344612.A1CDJ3"/>